<keyword evidence="3" id="KW-1185">Reference proteome</keyword>
<organism evidence="2 3">
    <name type="scientific">Araneus ventricosus</name>
    <name type="common">Orbweaver spider</name>
    <name type="synonym">Epeira ventricosa</name>
    <dbReference type="NCBI Taxonomy" id="182803"/>
    <lineage>
        <taxon>Eukaryota</taxon>
        <taxon>Metazoa</taxon>
        <taxon>Ecdysozoa</taxon>
        <taxon>Arthropoda</taxon>
        <taxon>Chelicerata</taxon>
        <taxon>Arachnida</taxon>
        <taxon>Araneae</taxon>
        <taxon>Araneomorphae</taxon>
        <taxon>Entelegynae</taxon>
        <taxon>Araneoidea</taxon>
        <taxon>Araneidae</taxon>
        <taxon>Araneus</taxon>
    </lineage>
</organism>
<feature type="compositionally biased region" description="Polar residues" evidence="1">
    <location>
        <begin position="45"/>
        <end position="57"/>
    </location>
</feature>
<sequence length="73" mass="7970">MTITSPELVPSSPNIRPVPAGGRLAPYLLFSVQQALYTEDLQRNQVSSLEPSYSISKTLPPGHRGPHERDSAL</sequence>
<evidence type="ECO:0000313" key="2">
    <source>
        <dbReference type="EMBL" id="GBM98075.1"/>
    </source>
</evidence>
<dbReference type="Proteomes" id="UP000499080">
    <property type="component" value="Unassembled WGS sequence"/>
</dbReference>
<dbReference type="AlphaFoldDB" id="A0A4Y2K8L6"/>
<feature type="region of interest" description="Disordered" evidence="1">
    <location>
        <begin position="45"/>
        <end position="73"/>
    </location>
</feature>
<protein>
    <submittedName>
        <fullName evidence="2">Uncharacterized protein</fullName>
    </submittedName>
</protein>
<evidence type="ECO:0000313" key="3">
    <source>
        <dbReference type="Proteomes" id="UP000499080"/>
    </source>
</evidence>
<name>A0A4Y2K8L6_ARAVE</name>
<reference evidence="2 3" key="1">
    <citation type="journal article" date="2019" name="Sci. Rep.">
        <title>Orb-weaving spider Araneus ventricosus genome elucidates the spidroin gene catalogue.</title>
        <authorList>
            <person name="Kono N."/>
            <person name="Nakamura H."/>
            <person name="Ohtoshi R."/>
            <person name="Moran D.A.P."/>
            <person name="Shinohara A."/>
            <person name="Yoshida Y."/>
            <person name="Fujiwara M."/>
            <person name="Mori M."/>
            <person name="Tomita M."/>
            <person name="Arakawa K."/>
        </authorList>
    </citation>
    <scope>NUCLEOTIDE SEQUENCE [LARGE SCALE GENOMIC DNA]</scope>
</reference>
<proteinExistence type="predicted"/>
<gene>
    <name evidence="2" type="ORF">AVEN_176942_1</name>
</gene>
<dbReference type="EMBL" id="BGPR01004291">
    <property type="protein sequence ID" value="GBM98075.1"/>
    <property type="molecule type" value="Genomic_DNA"/>
</dbReference>
<accession>A0A4Y2K8L6</accession>
<comment type="caution">
    <text evidence="2">The sequence shown here is derived from an EMBL/GenBank/DDBJ whole genome shotgun (WGS) entry which is preliminary data.</text>
</comment>
<evidence type="ECO:0000256" key="1">
    <source>
        <dbReference type="SAM" id="MobiDB-lite"/>
    </source>
</evidence>